<dbReference type="Proteomes" id="UP000682733">
    <property type="component" value="Unassembled WGS sequence"/>
</dbReference>
<accession>A0A8S2KRF3</accession>
<dbReference type="SUPFAM" id="SSF55811">
    <property type="entry name" value="Nudix"/>
    <property type="match status" value="1"/>
</dbReference>
<proteinExistence type="predicted"/>
<evidence type="ECO:0000313" key="2">
    <source>
        <dbReference type="EMBL" id="CAF3856278.1"/>
    </source>
</evidence>
<dbReference type="PANTHER" id="PTHR13030:SF8">
    <property type="entry name" value="ADP-RIBOSE PYROPHOSPHATASE, MITOCHONDRIAL"/>
    <property type="match status" value="1"/>
</dbReference>
<dbReference type="Proteomes" id="UP000677228">
    <property type="component" value="Unassembled WGS sequence"/>
</dbReference>
<protein>
    <recommendedName>
        <fullName evidence="4">Nudix hydrolase domain-containing protein</fullName>
    </recommendedName>
</protein>
<name>A0A8S2KRF3_9BILA</name>
<dbReference type="EMBL" id="CAJNOK010009635">
    <property type="protein sequence ID" value="CAF1094798.1"/>
    <property type="molecule type" value="Genomic_DNA"/>
</dbReference>
<gene>
    <name evidence="1" type="ORF">OVA965_LOCUS18996</name>
    <name evidence="2" type="ORF">TMI583_LOCUS19009</name>
</gene>
<feature type="non-terminal residue" evidence="2">
    <location>
        <position position="1"/>
    </location>
</feature>
<dbReference type="AlphaFoldDB" id="A0A8S2KRF3"/>
<dbReference type="PANTHER" id="PTHR13030">
    <property type="entry name" value="NUDIX HYDROLASE"/>
    <property type="match status" value="1"/>
</dbReference>
<dbReference type="Gene3D" id="3.90.79.10">
    <property type="entry name" value="Nucleoside Triphosphate Pyrophosphohydrolase"/>
    <property type="match status" value="1"/>
</dbReference>
<dbReference type="InterPro" id="IPR015797">
    <property type="entry name" value="NUDIX_hydrolase-like_dom_sf"/>
</dbReference>
<evidence type="ECO:0000313" key="1">
    <source>
        <dbReference type="EMBL" id="CAF1094798.1"/>
    </source>
</evidence>
<reference evidence="2" key="1">
    <citation type="submission" date="2021-02" db="EMBL/GenBank/DDBJ databases">
        <authorList>
            <person name="Nowell W R."/>
        </authorList>
    </citation>
    <scope>NUCLEOTIDE SEQUENCE</scope>
</reference>
<dbReference type="GO" id="GO:0047631">
    <property type="term" value="F:ADP-ribose diphosphatase activity"/>
    <property type="evidence" value="ECO:0007669"/>
    <property type="project" value="InterPro"/>
</dbReference>
<dbReference type="InterPro" id="IPR039989">
    <property type="entry name" value="NUDT9"/>
</dbReference>
<dbReference type="EMBL" id="CAJOBA010009653">
    <property type="protein sequence ID" value="CAF3856278.1"/>
    <property type="molecule type" value="Genomic_DNA"/>
</dbReference>
<organism evidence="2 3">
    <name type="scientific">Didymodactylos carnosus</name>
    <dbReference type="NCBI Taxonomy" id="1234261"/>
    <lineage>
        <taxon>Eukaryota</taxon>
        <taxon>Metazoa</taxon>
        <taxon>Spiralia</taxon>
        <taxon>Gnathifera</taxon>
        <taxon>Rotifera</taxon>
        <taxon>Eurotatoria</taxon>
        <taxon>Bdelloidea</taxon>
        <taxon>Philodinida</taxon>
        <taxon>Philodinidae</taxon>
        <taxon>Didymodactylos</taxon>
    </lineage>
</organism>
<evidence type="ECO:0008006" key="4">
    <source>
        <dbReference type="Google" id="ProtNLM"/>
    </source>
</evidence>
<sequence length="131" mass="15499">GMVDPGEEAPKTLMREFQEEALGTEETGPTPQFIERLFSDGHLIYKGYVDDPRNTGKDETGVNWYKFDKDYNLYASHEQMMRKVVERLNAYAYWSKDETGVNWYKFDKDYNLYASHEQMMRKVVERLNAYA</sequence>
<evidence type="ECO:0000313" key="3">
    <source>
        <dbReference type="Proteomes" id="UP000682733"/>
    </source>
</evidence>
<comment type="caution">
    <text evidence="2">The sequence shown here is derived from an EMBL/GenBank/DDBJ whole genome shotgun (WGS) entry which is preliminary data.</text>
</comment>